<organism evidence="4 5">
    <name type="scientific">Rhamnella rubrinervis</name>
    <dbReference type="NCBI Taxonomy" id="2594499"/>
    <lineage>
        <taxon>Eukaryota</taxon>
        <taxon>Viridiplantae</taxon>
        <taxon>Streptophyta</taxon>
        <taxon>Embryophyta</taxon>
        <taxon>Tracheophyta</taxon>
        <taxon>Spermatophyta</taxon>
        <taxon>Magnoliopsida</taxon>
        <taxon>eudicotyledons</taxon>
        <taxon>Gunneridae</taxon>
        <taxon>Pentapetalae</taxon>
        <taxon>rosids</taxon>
        <taxon>fabids</taxon>
        <taxon>Rosales</taxon>
        <taxon>Rhamnaceae</taxon>
        <taxon>rhamnoid group</taxon>
        <taxon>Rhamneae</taxon>
        <taxon>Rhamnella</taxon>
    </lineage>
</organism>
<keyword evidence="1" id="KW-0611">Plant defense</keyword>
<evidence type="ECO:0000256" key="2">
    <source>
        <dbReference type="SAM" id="MobiDB-lite"/>
    </source>
</evidence>
<dbReference type="EMBL" id="VOIH02000004">
    <property type="protein sequence ID" value="KAF3447818.1"/>
    <property type="molecule type" value="Genomic_DNA"/>
</dbReference>
<dbReference type="Pfam" id="PF23247">
    <property type="entry name" value="LRR_RPS2"/>
    <property type="match status" value="1"/>
</dbReference>
<feature type="region of interest" description="Disordered" evidence="2">
    <location>
        <begin position="298"/>
        <end position="323"/>
    </location>
</feature>
<reference evidence="4" key="1">
    <citation type="submission" date="2020-03" db="EMBL/GenBank/DDBJ databases">
        <title>A high-quality chromosome-level genome assembly of a woody plant with both climbing and erect habits, Rhamnella rubrinervis.</title>
        <authorList>
            <person name="Lu Z."/>
            <person name="Yang Y."/>
            <person name="Zhu X."/>
            <person name="Sun Y."/>
        </authorList>
    </citation>
    <scope>NUCLEOTIDE SEQUENCE</scope>
    <source>
        <strain evidence="4">BYM</strain>
        <tissue evidence="4">Leaf</tissue>
    </source>
</reference>
<feature type="compositionally biased region" description="Acidic residues" evidence="2">
    <location>
        <begin position="299"/>
        <end position="309"/>
    </location>
</feature>
<proteinExistence type="predicted"/>
<dbReference type="InterPro" id="IPR050905">
    <property type="entry name" value="Plant_NBS-LRR"/>
</dbReference>
<evidence type="ECO:0000313" key="4">
    <source>
        <dbReference type="EMBL" id="KAF3447818.1"/>
    </source>
</evidence>
<dbReference type="AlphaFoldDB" id="A0A8K0MJC0"/>
<protein>
    <recommendedName>
        <fullName evidence="3">Disease resistance protein At4g27190-like leucine-rich repeats domain-containing protein</fullName>
    </recommendedName>
</protein>
<comment type="caution">
    <text evidence="4">The sequence shown here is derived from an EMBL/GenBank/DDBJ whole genome shotgun (WGS) entry which is preliminary data.</text>
</comment>
<keyword evidence="5" id="KW-1185">Reference proteome</keyword>
<name>A0A8K0MJC0_9ROSA</name>
<dbReference type="OrthoDB" id="1165828at2759"/>
<evidence type="ECO:0000256" key="1">
    <source>
        <dbReference type="ARBA" id="ARBA00022821"/>
    </source>
</evidence>
<dbReference type="Proteomes" id="UP000796880">
    <property type="component" value="Unassembled WGS sequence"/>
</dbReference>
<dbReference type="PANTHER" id="PTHR33463">
    <property type="entry name" value="NB-ARC DOMAIN-CONTAINING PROTEIN-RELATED"/>
    <property type="match status" value="1"/>
</dbReference>
<accession>A0A8K0MJC0</accession>
<dbReference type="PANTHER" id="PTHR33463:SF204">
    <property type="entry name" value="NB-ARC DOMAIN-CONTAINING PROTEIN"/>
    <property type="match status" value="1"/>
</dbReference>
<gene>
    <name evidence="4" type="ORF">FNV43_RR08523</name>
</gene>
<dbReference type="InterPro" id="IPR032675">
    <property type="entry name" value="LRR_dom_sf"/>
</dbReference>
<dbReference type="SUPFAM" id="SSF52047">
    <property type="entry name" value="RNI-like"/>
    <property type="match status" value="1"/>
</dbReference>
<dbReference type="Gene3D" id="3.80.10.10">
    <property type="entry name" value="Ribonuclease Inhibitor"/>
    <property type="match status" value="1"/>
</dbReference>
<evidence type="ECO:0000259" key="3">
    <source>
        <dbReference type="Pfam" id="PF23247"/>
    </source>
</evidence>
<sequence>MWPSLKELRIIQCDKIEILAEENSSFQQQQHEHAKRPFFLFEKGSFSNLEVLYMWFDFNAVLYGMVPLEFFKINHLQMYFGRNTTSAVLSVFLQRLHYLKTLKLFYGDMEEIFINEEPHVFAHLRTLTISGMHNLIHMRKDNSHVAGPVFPNLEFLKVEDCGRLENLVYSTMSFRNLIKLEVLGCHGLKHLISCSVAKSLVLLQSMRVENCQTMVEILASSDDNGNIDDADAHEITFGRLKDLKLSNLPNLKGFCSRNYNVIFPFLTTLSVTRCLEMKISIDGVLQNDSKHEGVIRITEEEEQGQDDDNERNNDDVDEFEKWW</sequence>
<dbReference type="InterPro" id="IPR057135">
    <property type="entry name" value="At4g27190-like_LRR"/>
</dbReference>
<feature type="compositionally biased region" description="Basic and acidic residues" evidence="2">
    <location>
        <begin position="310"/>
        <end position="323"/>
    </location>
</feature>
<feature type="domain" description="Disease resistance protein At4g27190-like leucine-rich repeats" evidence="3">
    <location>
        <begin position="170"/>
        <end position="278"/>
    </location>
</feature>
<evidence type="ECO:0000313" key="5">
    <source>
        <dbReference type="Proteomes" id="UP000796880"/>
    </source>
</evidence>